<feature type="domain" description="ABC transmembrane type-1" evidence="7">
    <location>
        <begin position="64"/>
        <end position="223"/>
    </location>
</feature>
<dbReference type="EMBL" id="SPLM01000074">
    <property type="protein sequence ID" value="TMW62198.1"/>
    <property type="molecule type" value="Genomic_DNA"/>
</dbReference>
<name>A0A8K1CGQ3_PYTOL</name>
<evidence type="ECO:0000256" key="3">
    <source>
        <dbReference type="ARBA" id="ARBA00022692"/>
    </source>
</evidence>
<keyword evidence="4 6" id="KW-1133">Transmembrane helix</keyword>
<evidence type="ECO:0000256" key="5">
    <source>
        <dbReference type="ARBA" id="ARBA00023136"/>
    </source>
</evidence>
<evidence type="ECO:0000259" key="7">
    <source>
        <dbReference type="PROSITE" id="PS50929"/>
    </source>
</evidence>
<comment type="caution">
    <text evidence="8">The sequence shown here is derived from an EMBL/GenBank/DDBJ whole genome shotgun (WGS) entry which is preliminary data.</text>
</comment>
<evidence type="ECO:0000256" key="4">
    <source>
        <dbReference type="ARBA" id="ARBA00022989"/>
    </source>
</evidence>
<dbReference type="InterPro" id="IPR011527">
    <property type="entry name" value="ABC1_TM_dom"/>
</dbReference>
<dbReference type="GO" id="GO:0016020">
    <property type="term" value="C:membrane"/>
    <property type="evidence" value="ECO:0007669"/>
    <property type="project" value="UniProtKB-SubCell"/>
</dbReference>
<dbReference type="GO" id="GO:0005524">
    <property type="term" value="F:ATP binding"/>
    <property type="evidence" value="ECO:0007669"/>
    <property type="project" value="InterPro"/>
</dbReference>
<dbReference type="Proteomes" id="UP000794436">
    <property type="component" value="Unassembled WGS sequence"/>
</dbReference>
<feature type="transmembrane region" description="Helical" evidence="6">
    <location>
        <begin position="95"/>
        <end position="118"/>
    </location>
</feature>
<evidence type="ECO:0000256" key="2">
    <source>
        <dbReference type="ARBA" id="ARBA00022448"/>
    </source>
</evidence>
<dbReference type="PANTHER" id="PTHR31585">
    <property type="entry name" value="FOLATE-BIOPTERIN TRANSPORTER 1, CHLOROPLASTIC"/>
    <property type="match status" value="1"/>
</dbReference>
<organism evidence="8 9">
    <name type="scientific">Pythium oligandrum</name>
    <name type="common">Mycoparasitic fungus</name>
    <dbReference type="NCBI Taxonomy" id="41045"/>
    <lineage>
        <taxon>Eukaryota</taxon>
        <taxon>Sar</taxon>
        <taxon>Stramenopiles</taxon>
        <taxon>Oomycota</taxon>
        <taxon>Peronosporomycetes</taxon>
        <taxon>Pythiales</taxon>
        <taxon>Pythiaceae</taxon>
        <taxon>Pythium</taxon>
    </lineage>
</organism>
<dbReference type="GO" id="GO:0140359">
    <property type="term" value="F:ABC-type transporter activity"/>
    <property type="evidence" value="ECO:0007669"/>
    <property type="project" value="InterPro"/>
</dbReference>
<evidence type="ECO:0000313" key="9">
    <source>
        <dbReference type="Proteomes" id="UP000794436"/>
    </source>
</evidence>
<sequence length="301" mass="33825">MWQVCPPDTCEALAPLFTKEYQFHVHDQQAASESSGYWWSSPFAMALLLTFKRQVIVIFLNHTIYTAAMVLQPFFAQAILAYLNNRENSFHISSGVVLVVLISLVSLIGMTCLNYAFFISSRIGANMRSIIMDVVFQKALRLSSVARQAYTTGEIVTLMSVDTEHIFHSVITGPWVILSPATIIVTIVIIIVINFPIFVYRRRPFMVFGWTMCCVCLFVMALMPMPDPFFIKPEYRELDPSELVDGVTIRKSAPDNGTKYIILLMLASLGYVIADVAADAVVVEYAQREPEAIRGRTQTAI</sequence>
<dbReference type="OrthoDB" id="168146at2759"/>
<keyword evidence="3 6" id="KW-0812">Transmembrane</keyword>
<dbReference type="InterPro" id="IPR039309">
    <property type="entry name" value="BT1"/>
</dbReference>
<feature type="transmembrane region" description="Helical" evidence="6">
    <location>
        <begin position="207"/>
        <end position="225"/>
    </location>
</feature>
<feature type="transmembrane region" description="Helical" evidence="6">
    <location>
        <begin position="55"/>
        <end position="83"/>
    </location>
</feature>
<evidence type="ECO:0000256" key="1">
    <source>
        <dbReference type="ARBA" id="ARBA00004141"/>
    </source>
</evidence>
<dbReference type="InterPro" id="IPR036640">
    <property type="entry name" value="ABC1_TM_sf"/>
</dbReference>
<dbReference type="PANTHER" id="PTHR31585:SF5">
    <property type="entry name" value="RNA-BINDING S4 DOMAIN-CONTAINING PROTEIN"/>
    <property type="match status" value="1"/>
</dbReference>
<accession>A0A8K1CGQ3</accession>
<feature type="transmembrane region" description="Helical" evidence="6">
    <location>
        <begin position="260"/>
        <end position="286"/>
    </location>
</feature>
<evidence type="ECO:0000313" key="8">
    <source>
        <dbReference type="EMBL" id="TMW62198.1"/>
    </source>
</evidence>
<keyword evidence="2" id="KW-0813">Transport</keyword>
<feature type="transmembrane region" description="Helical" evidence="6">
    <location>
        <begin position="177"/>
        <end position="200"/>
    </location>
</feature>
<keyword evidence="9" id="KW-1185">Reference proteome</keyword>
<reference evidence="8" key="1">
    <citation type="submission" date="2019-03" db="EMBL/GenBank/DDBJ databases">
        <title>Long read genome sequence of the mycoparasitic Pythium oligandrum ATCC 38472 isolated from sugarbeet rhizosphere.</title>
        <authorList>
            <person name="Gaulin E."/>
        </authorList>
    </citation>
    <scope>NUCLEOTIDE SEQUENCE</scope>
    <source>
        <strain evidence="8">ATCC 38472_TT</strain>
    </source>
</reference>
<dbReference type="Pfam" id="PF00664">
    <property type="entry name" value="ABC_membrane"/>
    <property type="match status" value="1"/>
</dbReference>
<keyword evidence="5 6" id="KW-0472">Membrane</keyword>
<dbReference type="AlphaFoldDB" id="A0A8K1CGQ3"/>
<protein>
    <recommendedName>
        <fullName evidence="7">ABC transmembrane type-1 domain-containing protein</fullName>
    </recommendedName>
</protein>
<gene>
    <name evidence="8" type="ORF">Poli38472_009691</name>
</gene>
<comment type="subcellular location">
    <subcellularLocation>
        <location evidence="1">Membrane</location>
        <topology evidence="1">Multi-pass membrane protein</topology>
    </subcellularLocation>
</comment>
<evidence type="ECO:0000256" key="6">
    <source>
        <dbReference type="SAM" id="Phobius"/>
    </source>
</evidence>
<dbReference type="SUPFAM" id="SSF90123">
    <property type="entry name" value="ABC transporter transmembrane region"/>
    <property type="match status" value="1"/>
</dbReference>
<dbReference type="Gene3D" id="1.20.1560.10">
    <property type="entry name" value="ABC transporter type 1, transmembrane domain"/>
    <property type="match status" value="1"/>
</dbReference>
<dbReference type="PROSITE" id="PS50929">
    <property type="entry name" value="ABC_TM1F"/>
    <property type="match status" value="1"/>
</dbReference>
<proteinExistence type="predicted"/>